<dbReference type="InterPro" id="IPR050613">
    <property type="entry name" value="Sec_Metabolite_Reg"/>
</dbReference>
<evidence type="ECO:0000256" key="2">
    <source>
        <dbReference type="ARBA" id="ARBA00022723"/>
    </source>
</evidence>
<feature type="compositionally biased region" description="Basic and acidic residues" evidence="4">
    <location>
        <begin position="273"/>
        <end position="288"/>
    </location>
</feature>
<dbReference type="STRING" id="1569628.A0A316V3R8"/>
<feature type="region of interest" description="Disordered" evidence="4">
    <location>
        <begin position="820"/>
        <end position="902"/>
    </location>
</feature>
<feature type="compositionally biased region" description="Low complexity" evidence="4">
    <location>
        <begin position="42"/>
        <end position="53"/>
    </location>
</feature>
<dbReference type="SMART" id="SM00066">
    <property type="entry name" value="GAL4"/>
    <property type="match status" value="1"/>
</dbReference>
<gene>
    <name evidence="6" type="ORF">BDZ90DRAFT_248479</name>
</gene>
<sequence length="1084" mass="114552">MAPAATTASSSTSASAAPGQASASGSAAGPALTPKGKQGRPSSASTSMETTSTPAGATNNYSMPISAPSPGIATGEPWTHPPNYSQFPPPVAAPSALELTRKGSRSSPTDESGASGSRLKGIGKAPQTVADAVAASVGNKKERKRKRIHYSCAECHRRKHKCDRQYPCGPCLERGIGDSCRPFESGDEHGDHRDRIARLEDIVEALATAQTSLARELTEARQAGLLPGSSKDATTATAAAGSSANTALSVPAIADDEDDNSRNKRLRPPSMRGMEREELFHAERRTEGIDEDEDGRRVPGSALERNGNPLEGGLTTEGDAFFGALALPSVSRGAVETEINGQRLELGAHLPRFPASFKIARLVSEGGAAPNVVAELMELLPPKSVTDGLLHLYFRDINNTRLPIHEGTFRQSYDALMSFKWGKAREEVGDDGARHVPFLAFLFILLAIAKRNEPESMTSEDEAKKGAMKLYHACRKTIHVATYIRADHIDLVLAQTFAARYLITCRQSAESWSMLGSAIRAAQAIGLHRDGSKLGLDASTTERRRRLWSLLFYLDKSTSILLGRPPAIQNHHCDTMAPSDVDIDTMPRTAVAGPPKWADPGSPPGVFNFVAIRHALTIITGKIAEHFQDLSRPRSYSDVIALDEELESFKASLPAPYKAQESQGMDKSFDTVCPWLPLHRYLISVEYHYIRCTLHRPYLLRNSEKYALSRNAAFASAREDRRVRQEYKRDVQWPKDRARKRHMGGLYRLFSSTLITGIELLLDPTGEDAEELMACLDEFIEKHNRRAEKDQCSKREVAIIELFRQKAKDPSWCARKGAKKATVAAGGQPSRSGARTQPGDGSADSQQGTAGQSGGPFARMMDSPAPGSSAAAGKHGASASGSSGSGSVTTPHGGALLPSASSIPSFNPQELAQSIFDTLGGGMDQFNLTSALQQQNKGRSTGAAGADGTNPFGGIAGPGMALPEDLSGIGANGAGGNFYDSLWGGGAGGGEYSGALTPAMNGGAVSGSNQPWANSSAFTNSGAGGSAASQVAGASPASSGGGGNLSNMDWSADSLMPWGAMIEAIAMQKPGQGGNGGNGDGSNS</sequence>
<dbReference type="Pfam" id="PF00172">
    <property type="entry name" value="Zn_clus"/>
    <property type="match status" value="1"/>
</dbReference>
<keyword evidence="3" id="KW-0539">Nucleus</keyword>
<dbReference type="Proteomes" id="UP000245884">
    <property type="component" value="Unassembled WGS sequence"/>
</dbReference>
<feature type="region of interest" description="Disordered" evidence="4">
    <location>
        <begin position="1"/>
        <end position="127"/>
    </location>
</feature>
<feature type="region of interest" description="Disordered" evidence="4">
    <location>
        <begin position="225"/>
        <end position="312"/>
    </location>
</feature>
<dbReference type="GeneID" id="37029449"/>
<dbReference type="PROSITE" id="PS50048">
    <property type="entry name" value="ZN2_CY6_FUNGAL_2"/>
    <property type="match status" value="1"/>
</dbReference>
<dbReference type="GO" id="GO:0003677">
    <property type="term" value="F:DNA binding"/>
    <property type="evidence" value="ECO:0007669"/>
    <property type="project" value="InterPro"/>
</dbReference>
<keyword evidence="2" id="KW-0479">Metal-binding</keyword>
<dbReference type="GO" id="GO:0008270">
    <property type="term" value="F:zinc ion binding"/>
    <property type="evidence" value="ECO:0007669"/>
    <property type="project" value="InterPro"/>
</dbReference>
<evidence type="ECO:0000313" key="6">
    <source>
        <dbReference type="EMBL" id="PWN30843.1"/>
    </source>
</evidence>
<feature type="compositionally biased region" description="Low complexity" evidence="4">
    <location>
        <begin position="1016"/>
        <end position="1038"/>
    </location>
</feature>
<evidence type="ECO:0000256" key="1">
    <source>
        <dbReference type="ARBA" id="ARBA00004123"/>
    </source>
</evidence>
<feature type="compositionally biased region" description="Low complexity" evidence="4">
    <location>
        <begin position="1"/>
        <end position="31"/>
    </location>
</feature>
<feature type="region of interest" description="Disordered" evidence="4">
    <location>
        <begin position="933"/>
        <end position="958"/>
    </location>
</feature>
<evidence type="ECO:0000259" key="5">
    <source>
        <dbReference type="PROSITE" id="PS50048"/>
    </source>
</evidence>
<dbReference type="PROSITE" id="PS00463">
    <property type="entry name" value="ZN2_CY6_FUNGAL_1"/>
    <property type="match status" value="1"/>
</dbReference>
<dbReference type="Gene3D" id="4.10.240.10">
    <property type="entry name" value="Zn(2)-C6 fungal-type DNA-binding domain"/>
    <property type="match status" value="1"/>
</dbReference>
<proteinExistence type="predicted"/>
<organism evidence="6 7">
    <name type="scientific">Jaminaea rosea</name>
    <dbReference type="NCBI Taxonomy" id="1569628"/>
    <lineage>
        <taxon>Eukaryota</taxon>
        <taxon>Fungi</taxon>
        <taxon>Dikarya</taxon>
        <taxon>Basidiomycota</taxon>
        <taxon>Ustilaginomycotina</taxon>
        <taxon>Exobasidiomycetes</taxon>
        <taxon>Microstromatales</taxon>
        <taxon>Microstromatales incertae sedis</taxon>
        <taxon>Jaminaea</taxon>
    </lineage>
</organism>
<dbReference type="GO" id="GO:0005634">
    <property type="term" value="C:nucleus"/>
    <property type="evidence" value="ECO:0007669"/>
    <property type="project" value="UniProtKB-SubCell"/>
</dbReference>
<feature type="compositionally biased region" description="Low complexity" evidence="4">
    <location>
        <begin position="863"/>
        <end position="887"/>
    </location>
</feature>
<dbReference type="OrthoDB" id="4934715at2759"/>
<dbReference type="PANTHER" id="PTHR31001:SF87">
    <property type="entry name" value="COL-21"/>
    <property type="match status" value="1"/>
</dbReference>
<dbReference type="SMART" id="SM00906">
    <property type="entry name" value="Fungal_trans"/>
    <property type="match status" value="1"/>
</dbReference>
<evidence type="ECO:0000256" key="4">
    <source>
        <dbReference type="SAM" id="MobiDB-lite"/>
    </source>
</evidence>
<dbReference type="EMBL" id="KZ819662">
    <property type="protein sequence ID" value="PWN30843.1"/>
    <property type="molecule type" value="Genomic_DNA"/>
</dbReference>
<dbReference type="AlphaFoldDB" id="A0A316V3R8"/>
<dbReference type="GO" id="GO:0000981">
    <property type="term" value="F:DNA-binding transcription factor activity, RNA polymerase II-specific"/>
    <property type="evidence" value="ECO:0007669"/>
    <property type="project" value="InterPro"/>
</dbReference>
<dbReference type="CDD" id="cd00067">
    <property type="entry name" value="GAL4"/>
    <property type="match status" value="1"/>
</dbReference>
<dbReference type="InterPro" id="IPR001138">
    <property type="entry name" value="Zn2Cys6_DnaBD"/>
</dbReference>
<reference evidence="6 7" key="1">
    <citation type="journal article" date="2018" name="Mol. Biol. Evol.">
        <title>Broad Genomic Sampling Reveals a Smut Pathogenic Ancestry of the Fungal Clade Ustilaginomycotina.</title>
        <authorList>
            <person name="Kijpornyongpan T."/>
            <person name="Mondo S.J."/>
            <person name="Barry K."/>
            <person name="Sandor L."/>
            <person name="Lee J."/>
            <person name="Lipzen A."/>
            <person name="Pangilinan J."/>
            <person name="LaButti K."/>
            <person name="Hainaut M."/>
            <person name="Henrissat B."/>
            <person name="Grigoriev I.V."/>
            <person name="Spatafora J.W."/>
            <person name="Aime M.C."/>
        </authorList>
    </citation>
    <scope>NUCLEOTIDE SEQUENCE [LARGE SCALE GENOMIC DNA]</scope>
    <source>
        <strain evidence="6 7">MCA 5214</strain>
    </source>
</reference>
<name>A0A316V3R8_9BASI</name>
<feature type="compositionally biased region" description="Low complexity" evidence="4">
    <location>
        <begin position="229"/>
        <end position="247"/>
    </location>
</feature>
<dbReference type="Pfam" id="PF04082">
    <property type="entry name" value="Fungal_trans"/>
    <property type="match status" value="1"/>
</dbReference>
<evidence type="ECO:0000313" key="7">
    <source>
        <dbReference type="Proteomes" id="UP000245884"/>
    </source>
</evidence>
<comment type="subcellular location">
    <subcellularLocation>
        <location evidence="1">Nucleus</location>
    </subcellularLocation>
</comment>
<dbReference type="InterPro" id="IPR036864">
    <property type="entry name" value="Zn2-C6_fun-type_DNA-bd_sf"/>
</dbReference>
<keyword evidence="7" id="KW-1185">Reference proteome</keyword>
<dbReference type="SUPFAM" id="SSF57701">
    <property type="entry name" value="Zn2/Cys6 DNA-binding domain"/>
    <property type="match status" value="1"/>
</dbReference>
<protein>
    <recommendedName>
        <fullName evidence="5">Zn(2)-C6 fungal-type domain-containing protein</fullName>
    </recommendedName>
</protein>
<dbReference type="GO" id="GO:0006351">
    <property type="term" value="P:DNA-templated transcription"/>
    <property type="evidence" value="ECO:0007669"/>
    <property type="project" value="InterPro"/>
</dbReference>
<dbReference type="PANTHER" id="PTHR31001">
    <property type="entry name" value="UNCHARACTERIZED TRANSCRIPTIONAL REGULATORY PROTEIN"/>
    <property type="match status" value="1"/>
</dbReference>
<dbReference type="CDD" id="cd12148">
    <property type="entry name" value="fungal_TF_MHR"/>
    <property type="match status" value="1"/>
</dbReference>
<dbReference type="InterPro" id="IPR007219">
    <property type="entry name" value="XnlR_reg_dom"/>
</dbReference>
<feature type="compositionally biased region" description="Polar residues" evidence="4">
    <location>
        <begin position="105"/>
        <end position="115"/>
    </location>
</feature>
<accession>A0A316V3R8</accession>
<feature type="domain" description="Zn(2)-C6 fungal-type" evidence="5">
    <location>
        <begin position="151"/>
        <end position="180"/>
    </location>
</feature>
<dbReference type="RefSeq" id="XP_025365455.1">
    <property type="nucleotide sequence ID" value="XM_025507626.1"/>
</dbReference>
<evidence type="ECO:0000256" key="3">
    <source>
        <dbReference type="ARBA" id="ARBA00023242"/>
    </source>
</evidence>
<feature type="compositionally biased region" description="Polar residues" evidence="4">
    <location>
        <begin position="54"/>
        <end position="63"/>
    </location>
</feature>
<feature type="region of interest" description="Disordered" evidence="4">
    <location>
        <begin position="1016"/>
        <end position="1045"/>
    </location>
</feature>